<name>A0A8X6TSJ2_NEPPI</name>
<keyword evidence="2" id="KW-1185">Reference proteome</keyword>
<proteinExistence type="predicted"/>
<reference evidence="1" key="1">
    <citation type="submission" date="2020-08" db="EMBL/GenBank/DDBJ databases">
        <title>Multicomponent nature underlies the extraordinary mechanical properties of spider dragline silk.</title>
        <authorList>
            <person name="Kono N."/>
            <person name="Nakamura H."/>
            <person name="Mori M."/>
            <person name="Yoshida Y."/>
            <person name="Ohtoshi R."/>
            <person name="Malay A.D."/>
            <person name="Moran D.A.P."/>
            <person name="Tomita M."/>
            <person name="Numata K."/>
            <person name="Arakawa K."/>
        </authorList>
    </citation>
    <scope>NUCLEOTIDE SEQUENCE</scope>
</reference>
<sequence length="119" mass="13400">MSQLKDGRRKLPKTDDDSMSENGFILVVRQVYLTCCPSSVLAVAEVFVYTPTMLETIVYIQVLLHLNRAGGLMCFLSTIQSCEEIIIDSLELQLNKGGESNRKEVICKSFLNIEKIRTP</sequence>
<protein>
    <submittedName>
        <fullName evidence="1">Uncharacterized protein</fullName>
    </submittedName>
</protein>
<gene>
    <name evidence="1" type="ORF">NPIL_213931</name>
</gene>
<organism evidence="1 2">
    <name type="scientific">Nephila pilipes</name>
    <name type="common">Giant wood spider</name>
    <name type="synonym">Nephila maculata</name>
    <dbReference type="NCBI Taxonomy" id="299642"/>
    <lineage>
        <taxon>Eukaryota</taxon>
        <taxon>Metazoa</taxon>
        <taxon>Ecdysozoa</taxon>
        <taxon>Arthropoda</taxon>
        <taxon>Chelicerata</taxon>
        <taxon>Arachnida</taxon>
        <taxon>Araneae</taxon>
        <taxon>Araneomorphae</taxon>
        <taxon>Entelegynae</taxon>
        <taxon>Araneoidea</taxon>
        <taxon>Nephilidae</taxon>
        <taxon>Nephila</taxon>
    </lineage>
</organism>
<dbReference type="AlphaFoldDB" id="A0A8X6TSJ2"/>
<dbReference type="OrthoDB" id="10463506at2759"/>
<dbReference type="Proteomes" id="UP000887013">
    <property type="component" value="Unassembled WGS sequence"/>
</dbReference>
<accession>A0A8X6TSJ2</accession>
<evidence type="ECO:0000313" key="1">
    <source>
        <dbReference type="EMBL" id="GFT51304.1"/>
    </source>
</evidence>
<dbReference type="EMBL" id="BMAW01065638">
    <property type="protein sequence ID" value="GFT51304.1"/>
    <property type="molecule type" value="Genomic_DNA"/>
</dbReference>
<comment type="caution">
    <text evidence="1">The sequence shown here is derived from an EMBL/GenBank/DDBJ whole genome shotgun (WGS) entry which is preliminary data.</text>
</comment>
<evidence type="ECO:0000313" key="2">
    <source>
        <dbReference type="Proteomes" id="UP000887013"/>
    </source>
</evidence>